<sequence length="59" mass="6362">MDILAPVSIRQFTGLLLTDTLVIAVFGEVALIFNLFLAEAAFSLEVDRTFISIGGICDT</sequence>
<gene>
    <name evidence="1" type="ORF">MENTE1834_LOCUS9263</name>
</gene>
<dbReference type="Proteomes" id="UP001497535">
    <property type="component" value="Unassembled WGS sequence"/>
</dbReference>
<proteinExistence type="predicted"/>
<evidence type="ECO:0000313" key="1">
    <source>
        <dbReference type="EMBL" id="CAK5037225.1"/>
    </source>
</evidence>
<accession>A0ACB0Y9P5</accession>
<name>A0ACB0Y9P5_MELEN</name>
<protein>
    <submittedName>
        <fullName evidence="1">Uncharacterized protein</fullName>
    </submittedName>
</protein>
<organism evidence="1 2">
    <name type="scientific">Meloidogyne enterolobii</name>
    <name type="common">Root-knot nematode worm</name>
    <name type="synonym">Meloidogyne mayaguensis</name>
    <dbReference type="NCBI Taxonomy" id="390850"/>
    <lineage>
        <taxon>Eukaryota</taxon>
        <taxon>Metazoa</taxon>
        <taxon>Ecdysozoa</taxon>
        <taxon>Nematoda</taxon>
        <taxon>Chromadorea</taxon>
        <taxon>Rhabditida</taxon>
        <taxon>Tylenchina</taxon>
        <taxon>Tylenchomorpha</taxon>
        <taxon>Tylenchoidea</taxon>
        <taxon>Meloidogynidae</taxon>
        <taxon>Meloidogyninae</taxon>
        <taxon>Meloidogyne</taxon>
    </lineage>
</organism>
<evidence type="ECO:0000313" key="2">
    <source>
        <dbReference type="Proteomes" id="UP001497535"/>
    </source>
</evidence>
<reference evidence="1" key="1">
    <citation type="submission" date="2023-11" db="EMBL/GenBank/DDBJ databases">
        <authorList>
            <person name="Poullet M."/>
        </authorList>
    </citation>
    <scope>NUCLEOTIDE SEQUENCE</scope>
    <source>
        <strain evidence="1">E1834</strain>
    </source>
</reference>
<comment type="caution">
    <text evidence="1">The sequence shown here is derived from an EMBL/GenBank/DDBJ whole genome shotgun (WGS) entry which is preliminary data.</text>
</comment>
<keyword evidence="2" id="KW-1185">Reference proteome</keyword>
<dbReference type="EMBL" id="CAVMJV010000008">
    <property type="protein sequence ID" value="CAK5037225.1"/>
    <property type="molecule type" value="Genomic_DNA"/>
</dbReference>